<evidence type="ECO:0000313" key="5">
    <source>
        <dbReference type="Proteomes" id="UP001529510"/>
    </source>
</evidence>
<evidence type="ECO:0000313" key="4">
    <source>
        <dbReference type="EMBL" id="KAL0159067.1"/>
    </source>
</evidence>
<dbReference type="InterPro" id="IPR043502">
    <property type="entry name" value="DNA/RNA_pol_sf"/>
</dbReference>
<dbReference type="AlphaFoldDB" id="A0ABD0NBR6"/>
<dbReference type="InterPro" id="IPR000477">
    <property type="entry name" value="RT_dom"/>
</dbReference>
<dbReference type="GO" id="GO:0004523">
    <property type="term" value="F:RNA-DNA hybrid ribonuclease activity"/>
    <property type="evidence" value="ECO:0007669"/>
    <property type="project" value="UniProtKB-EC"/>
</dbReference>
<protein>
    <recommendedName>
        <fullName evidence="2">ribonuclease H</fullName>
        <ecNumber evidence="2">3.1.26.4</ecNumber>
    </recommendedName>
</protein>
<dbReference type="InterPro" id="IPR043128">
    <property type="entry name" value="Rev_trsase/Diguanyl_cyclase"/>
</dbReference>
<evidence type="ECO:0000256" key="1">
    <source>
        <dbReference type="ARBA" id="ARBA00010879"/>
    </source>
</evidence>
<sequence>ARTQTLAKGDVETVPPAQSESGFYSHYFLVPKKDGGLRPILDLRRLNCALMRRPFGMLTLKQILSQVRPGDWFCSLDLKDAYFRIQIAPHHRRFLRFTFEGVAYQYMVLPFGLFPRSLHFYEVQKGIRILNYLDDWLILA</sequence>
<dbReference type="Gene3D" id="3.30.70.270">
    <property type="match status" value="1"/>
</dbReference>
<keyword evidence="5" id="KW-1185">Reference proteome</keyword>
<dbReference type="PANTHER" id="PTHR33050">
    <property type="entry name" value="REVERSE TRANSCRIPTASE DOMAIN-CONTAINING PROTEIN"/>
    <property type="match status" value="1"/>
</dbReference>
<evidence type="ECO:0000256" key="2">
    <source>
        <dbReference type="ARBA" id="ARBA00012180"/>
    </source>
</evidence>
<dbReference type="SUPFAM" id="SSF56672">
    <property type="entry name" value="DNA/RNA polymerases"/>
    <property type="match status" value="1"/>
</dbReference>
<dbReference type="PROSITE" id="PS50878">
    <property type="entry name" value="RT_POL"/>
    <property type="match status" value="1"/>
</dbReference>
<dbReference type="Proteomes" id="UP001529510">
    <property type="component" value="Unassembled WGS sequence"/>
</dbReference>
<gene>
    <name evidence="4" type="ORF">M9458_047143</name>
</gene>
<comment type="similarity">
    <text evidence="1">Belongs to the beta type-B retroviral polymerase family. HERV class-II K(HML-2) pol subfamily.</text>
</comment>
<accession>A0ABD0NBR6</accession>
<dbReference type="EC" id="3.1.26.4" evidence="2"/>
<proteinExistence type="inferred from homology"/>
<dbReference type="PANTHER" id="PTHR33050:SF7">
    <property type="entry name" value="RIBONUCLEASE H"/>
    <property type="match status" value="1"/>
</dbReference>
<comment type="caution">
    <text evidence="4">The sequence shown here is derived from an EMBL/GenBank/DDBJ whole genome shotgun (WGS) entry which is preliminary data.</text>
</comment>
<organism evidence="4 5">
    <name type="scientific">Cirrhinus mrigala</name>
    <name type="common">Mrigala</name>
    <dbReference type="NCBI Taxonomy" id="683832"/>
    <lineage>
        <taxon>Eukaryota</taxon>
        <taxon>Metazoa</taxon>
        <taxon>Chordata</taxon>
        <taxon>Craniata</taxon>
        <taxon>Vertebrata</taxon>
        <taxon>Euteleostomi</taxon>
        <taxon>Actinopterygii</taxon>
        <taxon>Neopterygii</taxon>
        <taxon>Teleostei</taxon>
        <taxon>Ostariophysi</taxon>
        <taxon>Cypriniformes</taxon>
        <taxon>Cyprinidae</taxon>
        <taxon>Labeoninae</taxon>
        <taxon>Labeonini</taxon>
        <taxon>Cirrhinus</taxon>
    </lineage>
</organism>
<feature type="non-terminal residue" evidence="4">
    <location>
        <position position="140"/>
    </location>
</feature>
<name>A0ABD0NBR6_CIRMR</name>
<reference evidence="4 5" key="1">
    <citation type="submission" date="2024-05" db="EMBL/GenBank/DDBJ databases">
        <title>Genome sequencing and assembly of Indian major carp, Cirrhinus mrigala (Hamilton, 1822).</title>
        <authorList>
            <person name="Mohindra V."/>
            <person name="Chowdhury L.M."/>
            <person name="Lal K."/>
            <person name="Jena J.K."/>
        </authorList>
    </citation>
    <scope>NUCLEOTIDE SEQUENCE [LARGE SCALE GENOMIC DNA]</scope>
    <source>
        <strain evidence="4">CM1030</strain>
        <tissue evidence="4">Blood</tissue>
    </source>
</reference>
<dbReference type="Gene3D" id="3.10.10.10">
    <property type="entry name" value="HIV Type 1 Reverse Transcriptase, subunit A, domain 1"/>
    <property type="match status" value="1"/>
</dbReference>
<feature type="non-terminal residue" evidence="4">
    <location>
        <position position="1"/>
    </location>
</feature>
<dbReference type="InterPro" id="IPR052055">
    <property type="entry name" value="Hepadnavirus_pol/RT"/>
</dbReference>
<feature type="domain" description="Reverse transcriptase" evidence="3">
    <location>
        <begin position="11"/>
        <end position="140"/>
    </location>
</feature>
<dbReference type="Pfam" id="PF00078">
    <property type="entry name" value="RVT_1"/>
    <property type="match status" value="1"/>
</dbReference>
<evidence type="ECO:0000259" key="3">
    <source>
        <dbReference type="PROSITE" id="PS50878"/>
    </source>
</evidence>
<dbReference type="EMBL" id="JAMKFB020000023">
    <property type="protein sequence ID" value="KAL0159067.1"/>
    <property type="molecule type" value="Genomic_DNA"/>
</dbReference>